<dbReference type="EMBL" id="LGFT01000032">
    <property type="protein sequence ID" value="KUK44180.1"/>
    <property type="molecule type" value="Genomic_DNA"/>
</dbReference>
<evidence type="ECO:0000313" key="1">
    <source>
        <dbReference type="EMBL" id="KUK44180.1"/>
    </source>
</evidence>
<dbReference type="EMBL" id="LGHB01000006">
    <property type="protein sequence ID" value="KUK96970.1"/>
    <property type="molecule type" value="Genomic_DNA"/>
</dbReference>
<evidence type="ECO:0000313" key="4">
    <source>
        <dbReference type="Proteomes" id="UP000057043"/>
    </source>
</evidence>
<evidence type="ECO:0000313" key="2">
    <source>
        <dbReference type="EMBL" id="KUK96970.1"/>
    </source>
</evidence>
<dbReference type="AlphaFoldDB" id="A0A101FTG9"/>
<organism evidence="1 4">
    <name type="scientific">Methanothrix harundinacea</name>
    <dbReference type="NCBI Taxonomy" id="301375"/>
    <lineage>
        <taxon>Archaea</taxon>
        <taxon>Methanobacteriati</taxon>
        <taxon>Methanobacteriota</taxon>
        <taxon>Stenosarchaea group</taxon>
        <taxon>Methanomicrobia</taxon>
        <taxon>Methanotrichales</taxon>
        <taxon>Methanotrichaceae</taxon>
        <taxon>Methanothrix</taxon>
    </lineage>
</organism>
<gene>
    <name evidence="1" type="ORF">XD72_1436</name>
    <name evidence="2" type="ORF">XE07_0742</name>
</gene>
<sequence>MILGGGIFAVILTGRQKPVAVAMRVVYDLFSIVVDCRPVIIRALSSLSSPAQNLNRLRVQLILRREQKTIKVGSPRKRGAGYKKTGDLWLAPLNRFHFFM</sequence>
<dbReference type="Proteomes" id="UP000053961">
    <property type="component" value="Unassembled WGS sequence"/>
</dbReference>
<proteinExistence type="predicted"/>
<accession>A0A101FTG9</accession>
<protein>
    <submittedName>
        <fullName evidence="1">Uncharacterized protein</fullName>
    </submittedName>
</protein>
<name>A0A101FTG9_9EURY</name>
<reference evidence="3 4" key="2">
    <citation type="journal article" date="2015" name="MBio">
        <title>Genome-Resolved Metagenomic Analysis Reveals Roles for Candidate Phyla and Other Microbial Community Members in Biogeochemical Transformations in Oil Reservoirs.</title>
        <authorList>
            <person name="Hu P."/>
            <person name="Tom L."/>
            <person name="Singh A."/>
            <person name="Thomas B.C."/>
            <person name="Baker B.J."/>
            <person name="Piceno Y.M."/>
            <person name="Andersen G.L."/>
            <person name="Banfield J.F."/>
        </authorList>
    </citation>
    <scope>NUCLEOTIDE SEQUENCE [LARGE SCALE GENOMIC DNA]</scope>
    <source>
        <strain evidence="1">57_489</strain>
    </source>
</reference>
<reference evidence="2" key="1">
    <citation type="journal article" date="2015" name="MBio">
        <title>Genome-resolved metagenomic analysis reveals roles for candidate phyla and other microbial community members in biogeochemical transformations in oil reservoirs.</title>
        <authorList>
            <person name="Hu P."/>
            <person name="Tom L."/>
            <person name="Singh A."/>
            <person name="Thomas B.C."/>
            <person name="Baker B.J."/>
            <person name="Piceno Y.M."/>
            <person name="Andersen G.L."/>
            <person name="Banfield J.F."/>
        </authorList>
    </citation>
    <scope>NUCLEOTIDE SEQUENCE [LARGE SCALE GENOMIC DNA]</scope>
    <source>
        <strain evidence="2">56_747</strain>
    </source>
</reference>
<comment type="caution">
    <text evidence="1">The sequence shown here is derived from an EMBL/GenBank/DDBJ whole genome shotgun (WGS) entry which is preliminary data.</text>
</comment>
<dbReference type="Proteomes" id="UP000057043">
    <property type="component" value="Unassembled WGS sequence"/>
</dbReference>
<dbReference type="PATRIC" id="fig|301375.6.peg.1659"/>
<evidence type="ECO:0000313" key="3">
    <source>
        <dbReference type="Proteomes" id="UP000053961"/>
    </source>
</evidence>